<proteinExistence type="predicted"/>
<dbReference type="GO" id="GO:0005737">
    <property type="term" value="C:cytoplasm"/>
    <property type="evidence" value="ECO:0007669"/>
    <property type="project" value="TreeGrafter"/>
</dbReference>
<accession>A0A845LWQ4</accession>
<feature type="domain" description="FAD dependent oxidoreductase" evidence="3">
    <location>
        <begin position="38"/>
        <end position="389"/>
    </location>
</feature>
<dbReference type="Proteomes" id="UP000467322">
    <property type="component" value="Unassembled WGS sequence"/>
</dbReference>
<dbReference type="InterPro" id="IPR006076">
    <property type="entry name" value="FAD-dep_OxRdtase"/>
</dbReference>
<comment type="caution">
    <text evidence="4">The sequence shown here is derived from an EMBL/GenBank/DDBJ whole genome shotgun (WGS) entry which is preliminary data.</text>
</comment>
<gene>
    <name evidence="4" type="ORF">GQE99_02000</name>
</gene>
<keyword evidence="1" id="KW-0560">Oxidoreductase</keyword>
<dbReference type="InterPro" id="IPR036188">
    <property type="entry name" value="FAD/NAD-bd_sf"/>
</dbReference>
<dbReference type="AlphaFoldDB" id="A0A845LWQ4"/>
<dbReference type="PANTHER" id="PTHR13847:SF281">
    <property type="entry name" value="FAD DEPENDENT OXIDOREDUCTASE DOMAIN-CONTAINING PROTEIN"/>
    <property type="match status" value="1"/>
</dbReference>
<name>A0A845LWQ4_9RHOB</name>
<evidence type="ECO:0000313" key="5">
    <source>
        <dbReference type="Proteomes" id="UP000467322"/>
    </source>
</evidence>
<feature type="region of interest" description="Disordered" evidence="2">
    <location>
        <begin position="1"/>
        <end position="25"/>
    </location>
</feature>
<dbReference type="GO" id="GO:0016491">
    <property type="term" value="F:oxidoreductase activity"/>
    <property type="evidence" value="ECO:0007669"/>
    <property type="project" value="UniProtKB-KW"/>
</dbReference>
<reference evidence="4 5" key="1">
    <citation type="submission" date="2019-12" db="EMBL/GenBank/DDBJ databases">
        <title>Maritimibacter sp. nov. sp. isolated from sea sand.</title>
        <authorList>
            <person name="Kim J."/>
            <person name="Jeong S.E."/>
            <person name="Jung H.S."/>
            <person name="Jeon C.O."/>
        </authorList>
    </citation>
    <scope>NUCLEOTIDE SEQUENCE [LARGE SCALE GENOMIC DNA]</scope>
    <source>
        <strain evidence="4 5">DP07</strain>
    </source>
</reference>
<protein>
    <submittedName>
        <fullName evidence="4">FAD-dependent oxidoreductase</fullName>
    </submittedName>
</protein>
<evidence type="ECO:0000313" key="4">
    <source>
        <dbReference type="EMBL" id="MZR11786.1"/>
    </source>
</evidence>
<keyword evidence="5" id="KW-1185">Reference proteome</keyword>
<dbReference type="Gene3D" id="3.30.9.10">
    <property type="entry name" value="D-Amino Acid Oxidase, subunit A, domain 2"/>
    <property type="match status" value="1"/>
</dbReference>
<evidence type="ECO:0000256" key="2">
    <source>
        <dbReference type="SAM" id="MobiDB-lite"/>
    </source>
</evidence>
<evidence type="ECO:0000256" key="1">
    <source>
        <dbReference type="ARBA" id="ARBA00023002"/>
    </source>
</evidence>
<dbReference type="SUPFAM" id="SSF51905">
    <property type="entry name" value="FAD/NAD(P)-binding domain"/>
    <property type="match status" value="1"/>
</dbReference>
<evidence type="ECO:0000259" key="3">
    <source>
        <dbReference type="Pfam" id="PF01266"/>
    </source>
</evidence>
<dbReference type="Gene3D" id="3.50.50.60">
    <property type="entry name" value="FAD/NAD(P)-binding domain"/>
    <property type="match status" value="1"/>
</dbReference>
<dbReference type="PANTHER" id="PTHR13847">
    <property type="entry name" value="SARCOSINE DEHYDROGENASE-RELATED"/>
    <property type="match status" value="1"/>
</dbReference>
<sequence length="432" mass="45876">MDILTANDRPGEYPPSHYAASVPAPEPMAPAEGALRADVCIIGGGFTGLSAALHMAEAGLDVVLLEAQRVGFGASGRNGGQVGTGQRLDQEALEDLVGAERARALWDIAVEAVALTKDLAARHAPDAGFAPGIIHADHRARDVAHSHAYARKLRDEYGHDAIRPLDRDALRALCASDAYHGGTLDTAAGHLHPLAYALGLARAARTAGVRMFERSRVTGVTEGAPAVVETDAARVTADHVLWAANGYLGHAQPRVAQRVMPINNFIVATEPLGDLAHEILPQNHAVADSKFVINYFRLSQDGRMLFGGGESYGYRFPDDIAAKARKPMVEIFPQLAGARIDHAWGGTLGITMNRMPHFARLGPNVYSASGYSGHGVAMATMAGKLTAEMVAGQAGRFDLMADVPTPRFPGGAALRTPLLVAAMLWFSLRDRL</sequence>
<dbReference type="Pfam" id="PF01266">
    <property type="entry name" value="DAO"/>
    <property type="match status" value="1"/>
</dbReference>
<dbReference type="EMBL" id="WTUX01000005">
    <property type="protein sequence ID" value="MZR11786.1"/>
    <property type="molecule type" value="Genomic_DNA"/>
</dbReference>
<organism evidence="4 5">
    <name type="scientific">Maritimibacter harenae</name>
    <dbReference type="NCBI Taxonomy" id="2606218"/>
    <lineage>
        <taxon>Bacteria</taxon>
        <taxon>Pseudomonadati</taxon>
        <taxon>Pseudomonadota</taxon>
        <taxon>Alphaproteobacteria</taxon>
        <taxon>Rhodobacterales</taxon>
        <taxon>Roseobacteraceae</taxon>
        <taxon>Maritimibacter</taxon>
    </lineage>
</organism>
<dbReference type="RefSeq" id="WP_161349911.1">
    <property type="nucleotide sequence ID" value="NZ_WTUX01000005.1"/>
</dbReference>